<proteinExistence type="predicted"/>
<feature type="compositionally biased region" description="Basic and acidic residues" evidence="1">
    <location>
        <begin position="56"/>
        <end position="79"/>
    </location>
</feature>
<reference evidence="3" key="2">
    <citation type="submission" date="2020-02" db="EMBL/GenBank/DDBJ databases">
        <authorList>
            <person name="Matsumoto Y."/>
            <person name="Motooka D."/>
            <person name="Nakamura S."/>
        </authorList>
    </citation>
    <scope>NUCLEOTIDE SEQUENCE</scope>
    <source>
        <strain evidence="3">JCM 13671</strain>
    </source>
</reference>
<name>A0A7I7Y0Y2_9MYCO</name>
<evidence type="ECO:0000313" key="4">
    <source>
        <dbReference type="Proteomes" id="UP000466931"/>
    </source>
</evidence>
<feature type="chain" id="PRO_5038363148" description="Alpha/beta hydrolase" evidence="2">
    <location>
        <begin position="26"/>
        <end position="967"/>
    </location>
</feature>
<accession>A0A7I7Y0Y2</accession>
<feature type="region of interest" description="Disordered" evidence="1">
    <location>
        <begin position="30"/>
        <end position="105"/>
    </location>
</feature>
<evidence type="ECO:0000313" key="3">
    <source>
        <dbReference type="EMBL" id="BBZ35247.1"/>
    </source>
</evidence>
<dbReference type="SUPFAM" id="SSF53474">
    <property type="entry name" value="alpha/beta-Hydrolases"/>
    <property type="match status" value="2"/>
</dbReference>
<protein>
    <recommendedName>
        <fullName evidence="5">Alpha/beta hydrolase</fullName>
    </recommendedName>
</protein>
<evidence type="ECO:0000256" key="1">
    <source>
        <dbReference type="SAM" id="MobiDB-lite"/>
    </source>
</evidence>
<dbReference type="Gene3D" id="3.40.50.1820">
    <property type="entry name" value="alpha/beta hydrolase"/>
    <property type="match status" value="2"/>
</dbReference>
<gene>
    <name evidence="3" type="ORF">MCNF_38520</name>
</gene>
<sequence>MARVSGWLSVGVVATGLSMSVLVGAGAAGANTGGDSDAGGDRGPSSAADSGPQRPAARDLRTSLRDLRTRAERSTEVETRAGTAVGADGTAAPPKPRRTPTDRGLDGLREAAESVKELGEQAVSRIEASLDRAGQSVAGQVAGERAHESDPRPAAHKDIAAIPDRVREALRATPRRQAVEGAVAQHWVTKDADGPTGRAVETGVGIAADALAGTDAGSEPTFTVERTVSESSTTAVPTTQAVLRRPLARLDEVAARLIDPIGRALLDPTRTETPRPVTVLSTVLFTIYSALTRVLEGPPAVPPNLRDRVQVSSSTLEITEGNEVPADWYLPIRAEGEPAPDRLIHLQHGFLANGPMYSYTAAILADRTNSVVVVTSLTSNPFAAGGIWLGGDAMHKAVADLYLDDDRTALNDSLRTALDKAGRDDITLPDRFVLTGHSLGGGFAPGVAGHYAEGLLLKRETDPDAPNQLAGVIVYDAVPISPIMPNAMARLAALEASGDPSGYVPVYELGAPLNPLNMFSHVDGELSDARPGKFNGVVLVGGVHMDAMLGHNPLTQTLAYLIAGIPQRQNPLAVQDLSVGWIDDMFSGRVDPATGKCEDDCAGQYAGPGQRFTVETAAGAATAVVIDSRPGADRPGVVTQLVNLIVSNVTGALLGAPSSPGPGVTVGTSALQISEGRTVEADWYFPDAEPTGVIYLQHGFFRSNDNVSALAADLARSTGAVVVAPSMSSNFLTADGFWINGAPTQQAVATLFSGDRAALSASAAAAGFTGELPSEFVLAGHSAGGNLVTAAAGYLAASGADLGDFKGVVLLDAVDGGGAMRTGLRRLESTGVPVYQIAAEPCLCNAFGSGTDVLTSERAGRFVGVLVTGGSHIDAEGVNSGPLAGLVCGYSTPQNSAAVPTLAAGWVADMLADRISPETGVCAGDCAGYYGEPGSTMIGGARVVRLDSGVGARPSHDAVRSPVQVAA</sequence>
<dbReference type="InterPro" id="IPR029058">
    <property type="entry name" value="AB_hydrolase_fold"/>
</dbReference>
<feature type="signal peptide" evidence="2">
    <location>
        <begin position="1"/>
        <end position="25"/>
    </location>
</feature>
<reference evidence="3" key="1">
    <citation type="journal article" date="2019" name="Emerg. Microbes Infect.">
        <title>Comprehensive subspecies identification of 175 nontuberculous mycobacteria species based on 7547 genomic profiles.</title>
        <authorList>
            <person name="Matsumoto Y."/>
            <person name="Kinjo T."/>
            <person name="Motooka D."/>
            <person name="Nabeya D."/>
            <person name="Jung N."/>
            <person name="Uechi K."/>
            <person name="Horii T."/>
            <person name="Iida T."/>
            <person name="Fujita J."/>
            <person name="Nakamura S."/>
        </authorList>
    </citation>
    <scope>NUCLEOTIDE SEQUENCE [LARGE SCALE GENOMIC DNA]</scope>
    <source>
        <strain evidence="3">JCM 13671</strain>
    </source>
</reference>
<dbReference type="RefSeq" id="WP_133057714.1">
    <property type="nucleotide sequence ID" value="NZ_AP022612.1"/>
</dbReference>
<organism evidence="3 4">
    <name type="scientific">Mycolicibacterium confluentis</name>
    <dbReference type="NCBI Taxonomy" id="28047"/>
    <lineage>
        <taxon>Bacteria</taxon>
        <taxon>Bacillati</taxon>
        <taxon>Actinomycetota</taxon>
        <taxon>Actinomycetes</taxon>
        <taxon>Mycobacteriales</taxon>
        <taxon>Mycobacteriaceae</taxon>
        <taxon>Mycolicibacterium</taxon>
    </lineage>
</organism>
<dbReference type="Proteomes" id="UP000466931">
    <property type="component" value="Chromosome"/>
</dbReference>
<keyword evidence="4" id="KW-1185">Reference proteome</keyword>
<dbReference type="OrthoDB" id="4568724at2"/>
<dbReference type="AlphaFoldDB" id="A0A7I7Y0Y2"/>
<feature type="compositionally biased region" description="Low complexity" evidence="1">
    <location>
        <begin position="80"/>
        <end position="92"/>
    </location>
</feature>
<keyword evidence="2" id="KW-0732">Signal</keyword>
<evidence type="ECO:0008006" key="5">
    <source>
        <dbReference type="Google" id="ProtNLM"/>
    </source>
</evidence>
<evidence type="ECO:0000256" key="2">
    <source>
        <dbReference type="SAM" id="SignalP"/>
    </source>
</evidence>
<dbReference type="EMBL" id="AP022612">
    <property type="protein sequence ID" value="BBZ35247.1"/>
    <property type="molecule type" value="Genomic_DNA"/>
</dbReference>